<keyword evidence="2" id="KW-1185">Reference proteome</keyword>
<name>A0ABS4SWP7_9PROT</name>
<dbReference type="Proteomes" id="UP000781958">
    <property type="component" value="Unassembled WGS sequence"/>
</dbReference>
<protein>
    <submittedName>
        <fullName evidence="1">Uncharacterized protein</fullName>
    </submittedName>
</protein>
<sequence>MIALAVVSAAVSTLNVGIAGLADRWDELFALCAQQRPNSLRSTFVIVTAEKVELVDADQLSRERPAIVIPCEPIVNRLWTAAFSSVVEQSQAPLPFAPQAIGGAAR</sequence>
<dbReference type="RefSeq" id="WP_209772647.1">
    <property type="nucleotide sequence ID" value="NZ_JAGINP010000036.1"/>
</dbReference>
<evidence type="ECO:0000313" key="2">
    <source>
        <dbReference type="Proteomes" id="UP000781958"/>
    </source>
</evidence>
<dbReference type="EMBL" id="JAGINP010000036">
    <property type="protein sequence ID" value="MBP2296892.1"/>
    <property type="molecule type" value="Genomic_DNA"/>
</dbReference>
<gene>
    <name evidence="1" type="ORF">J2851_006710</name>
</gene>
<proteinExistence type="predicted"/>
<evidence type="ECO:0000313" key="1">
    <source>
        <dbReference type="EMBL" id="MBP2296892.1"/>
    </source>
</evidence>
<reference evidence="1 2" key="1">
    <citation type="submission" date="2021-03" db="EMBL/GenBank/DDBJ databases">
        <title>Genomic Encyclopedia of Type Strains, Phase III (KMG-III): the genomes of soil and plant-associated and newly described type strains.</title>
        <authorList>
            <person name="Whitman W."/>
        </authorList>
    </citation>
    <scope>NUCLEOTIDE SEQUENCE [LARGE SCALE GENOMIC DNA]</scope>
    <source>
        <strain evidence="1 2">IMMIB AFH-6</strain>
    </source>
</reference>
<accession>A0ABS4SWP7</accession>
<organism evidence="1 2">
    <name type="scientific">Azospirillum rugosum</name>
    <dbReference type="NCBI Taxonomy" id="416170"/>
    <lineage>
        <taxon>Bacteria</taxon>
        <taxon>Pseudomonadati</taxon>
        <taxon>Pseudomonadota</taxon>
        <taxon>Alphaproteobacteria</taxon>
        <taxon>Rhodospirillales</taxon>
        <taxon>Azospirillaceae</taxon>
        <taxon>Azospirillum</taxon>
    </lineage>
</organism>
<comment type="caution">
    <text evidence="1">The sequence shown here is derived from an EMBL/GenBank/DDBJ whole genome shotgun (WGS) entry which is preliminary data.</text>
</comment>